<dbReference type="PANTHER" id="PTHR42949:SF3">
    <property type="entry name" value="ANAEROBIC GLYCEROL-3-PHOSPHATE DEHYDROGENASE SUBUNIT B"/>
    <property type="match status" value="1"/>
</dbReference>
<dbReference type="Proteomes" id="UP000288096">
    <property type="component" value="Unassembled WGS sequence"/>
</dbReference>
<dbReference type="AlphaFoldDB" id="A0A401G1Y8"/>
<dbReference type="InterPro" id="IPR007419">
    <property type="entry name" value="BFD-like_2Fe2S-bd_dom"/>
</dbReference>
<protein>
    <submittedName>
        <fullName evidence="5">FAD/NAD(P)-binding oxidoreductase</fullName>
    </submittedName>
</protein>
<keyword evidence="1" id="KW-0560">Oxidoreductase</keyword>
<evidence type="ECO:0000313" key="5">
    <source>
        <dbReference type="EMBL" id="GBC63239.1"/>
    </source>
</evidence>
<sequence length="485" mass="51948">MGSKSYDVVIIGGGLAGLAAADLLAGHRLRVLLLDENVHSGGQLLRKTALKPGRKTGSDPDRLKRIGFELRDRVCRKEIDIMRRGRVPGIWPDRQLWIEDDQGRVSDLTAEFIILATGAREKFLPFRGWTLPGVISTGAAQILMKSAGVLPARETLIAGLGPLIYILAGEILRNGGRASAVLDRAFPADKIALSPLWLHQIPKLAEGAICMARLLSSKVPLRQRTGIVEARGRRQLESVVTAKVDRDGRFVTGTETVYQTDTLAVGCGFTANTELPRMAGCDLEYRPEKGGWVTCVDDGLETSEKNIYAAGEITGIAGGGKSYVEGQMAALSILSRLGLGKADRIRRQFSALARAREHQVRFGAFLNTLCRISPASYAAIPDDTLICRCEDVTMGQIRQAIRSGAATPAALKKATRSGMGNCQGRTCGPVLHDILGACTPESSAPRGPLSVRAPVKPVNLGALAGPGSAETQSRSSIPCRSEKIR</sequence>
<feature type="compositionally biased region" description="Polar residues" evidence="2">
    <location>
        <begin position="469"/>
        <end position="478"/>
    </location>
</feature>
<dbReference type="GO" id="GO:0016491">
    <property type="term" value="F:oxidoreductase activity"/>
    <property type="evidence" value="ECO:0007669"/>
    <property type="project" value="UniProtKB-KW"/>
</dbReference>
<gene>
    <name evidence="5" type="ORF">DENIS_4233</name>
</gene>
<dbReference type="InterPro" id="IPR041854">
    <property type="entry name" value="BFD-like_2Fe2S-bd_dom_sf"/>
</dbReference>
<dbReference type="PRINTS" id="PR00411">
    <property type="entry name" value="PNDRDTASEI"/>
</dbReference>
<comment type="caution">
    <text evidence="5">The sequence shown here is derived from an EMBL/GenBank/DDBJ whole genome shotgun (WGS) entry which is preliminary data.</text>
</comment>
<evidence type="ECO:0000256" key="2">
    <source>
        <dbReference type="SAM" id="MobiDB-lite"/>
    </source>
</evidence>
<feature type="region of interest" description="Disordered" evidence="2">
    <location>
        <begin position="461"/>
        <end position="485"/>
    </location>
</feature>
<dbReference type="OrthoDB" id="9801699at2"/>
<dbReference type="CDD" id="cd19946">
    <property type="entry name" value="GlpA-like_Fer2_BFD-like"/>
    <property type="match status" value="1"/>
</dbReference>
<evidence type="ECO:0000259" key="3">
    <source>
        <dbReference type="Pfam" id="PF04324"/>
    </source>
</evidence>
<dbReference type="PRINTS" id="PR00368">
    <property type="entry name" value="FADPNR"/>
</dbReference>
<dbReference type="EMBL" id="BEXT01000001">
    <property type="protein sequence ID" value="GBC63239.1"/>
    <property type="molecule type" value="Genomic_DNA"/>
</dbReference>
<feature type="domain" description="BFD-like [2Fe-2S]-binding" evidence="3">
    <location>
        <begin position="385"/>
        <end position="435"/>
    </location>
</feature>
<evidence type="ECO:0000259" key="4">
    <source>
        <dbReference type="Pfam" id="PF07992"/>
    </source>
</evidence>
<reference evidence="6" key="1">
    <citation type="submission" date="2017-11" db="EMBL/GenBank/DDBJ databases">
        <authorList>
            <person name="Watanabe M."/>
            <person name="Kojima H."/>
        </authorList>
    </citation>
    <scope>NUCLEOTIDE SEQUENCE [LARGE SCALE GENOMIC DNA]</scope>
    <source>
        <strain evidence="6">Tokyo 01</strain>
    </source>
</reference>
<dbReference type="Gene3D" id="1.10.10.1100">
    <property type="entry name" value="BFD-like [2Fe-2S]-binding domain"/>
    <property type="match status" value="1"/>
</dbReference>
<dbReference type="Gene3D" id="3.50.50.60">
    <property type="entry name" value="FAD/NAD(P)-binding domain"/>
    <property type="match status" value="2"/>
</dbReference>
<evidence type="ECO:0000256" key="1">
    <source>
        <dbReference type="ARBA" id="ARBA00023002"/>
    </source>
</evidence>
<dbReference type="InterPro" id="IPR036188">
    <property type="entry name" value="FAD/NAD-bd_sf"/>
</dbReference>
<proteinExistence type="predicted"/>
<dbReference type="PIRSF" id="PIRSF037495">
    <property type="entry name" value="Opine_OX_OoxA/HcnB"/>
    <property type="match status" value="1"/>
</dbReference>
<dbReference type="Pfam" id="PF04324">
    <property type="entry name" value="Fer2_BFD"/>
    <property type="match status" value="1"/>
</dbReference>
<dbReference type="SUPFAM" id="SSF51905">
    <property type="entry name" value="FAD/NAD(P)-binding domain"/>
    <property type="match status" value="1"/>
</dbReference>
<dbReference type="Pfam" id="PF07992">
    <property type="entry name" value="Pyr_redox_2"/>
    <property type="match status" value="1"/>
</dbReference>
<name>A0A401G1Y8_9BACT</name>
<keyword evidence="6" id="KW-1185">Reference proteome</keyword>
<feature type="domain" description="FAD/NAD(P)-binding" evidence="4">
    <location>
        <begin position="6"/>
        <end position="317"/>
    </location>
</feature>
<reference evidence="6" key="2">
    <citation type="submission" date="2019-01" db="EMBL/GenBank/DDBJ databases">
        <title>Genome sequence of Desulfonema ishimotonii strain Tokyo 01.</title>
        <authorList>
            <person name="Fukui M."/>
        </authorList>
    </citation>
    <scope>NUCLEOTIDE SEQUENCE [LARGE SCALE GENOMIC DNA]</scope>
    <source>
        <strain evidence="6">Tokyo 01</strain>
    </source>
</reference>
<dbReference type="RefSeq" id="WP_124330328.1">
    <property type="nucleotide sequence ID" value="NZ_BEXT01000001.1"/>
</dbReference>
<accession>A0A401G1Y8</accession>
<evidence type="ECO:0000313" key="6">
    <source>
        <dbReference type="Proteomes" id="UP000288096"/>
    </source>
</evidence>
<dbReference type="InterPro" id="IPR023753">
    <property type="entry name" value="FAD/NAD-binding_dom"/>
</dbReference>
<organism evidence="5 6">
    <name type="scientific">Desulfonema ishimotonii</name>
    <dbReference type="NCBI Taxonomy" id="45657"/>
    <lineage>
        <taxon>Bacteria</taxon>
        <taxon>Pseudomonadati</taxon>
        <taxon>Thermodesulfobacteriota</taxon>
        <taxon>Desulfobacteria</taxon>
        <taxon>Desulfobacterales</taxon>
        <taxon>Desulfococcaceae</taxon>
        <taxon>Desulfonema</taxon>
    </lineage>
</organism>
<dbReference type="PANTHER" id="PTHR42949">
    <property type="entry name" value="ANAEROBIC GLYCEROL-3-PHOSPHATE DEHYDROGENASE SUBUNIT B"/>
    <property type="match status" value="1"/>
</dbReference>
<dbReference type="InterPro" id="IPR051691">
    <property type="entry name" value="Metab_Enz_Cyan_OpOx_G3PDH"/>
</dbReference>
<dbReference type="InterPro" id="IPR017224">
    <property type="entry name" value="Opine_Oxase_asu/HCN_bsu"/>
</dbReference>